<sequence length="102" mass="11756">MHKTPFATTVLNMPSRTRFSVLRETTHTRRNAPVWYSNLSAHHSIVWNAVRGGDITISLEAWILNIRMAFTTLRQLWDVFFIEGPVVQDSFIILSHTDICLS</sequence>
<proteinExistence type="predicted"/>
<gene>
    <name evidence="1" type="ORF">P879_05146</name>
</gene>
<keyword evidence="2" id="KW-1185">Reference proteome</keyword>
<dbReference type="EMBL" id="JTDF01001472">
    <property type="protein sequence ID" value="KAF8569967.1"/>
    <property type="molecule type" value="Genomic_DNA"/>
</dbReference>
<dbReference type="Proteomes" id="UP000699462">
    <property type="component" value="Unassembled WGS sequence"/>
</dbReference>
<evidence type="ECO:0000313" key="2">
    <source>
        <dbReference type="Proteomes" id="UP000699462"/>
    </source>
</evidence>
<accession>A0A8T0DTA9</accession>
<evidence type="ECO:0000313" key="1">
    <source>
        <dbReference type="EMBL" id="KAF8569967.1"/>
    </source>
</evidence>
<comment type="caution">
    <text evidence="1">The sequence shown here is derived from an EMBL/GenBank/DDBJ whole genome shotgun (WGS) entry which is preliminary data.</text>
</comment>
<protein>
    <submittedName>
        <fullName evidence="1">Uncharacterized protein</fullName>
    </submittedName>
</protein>
<dbReference type="OrthoDB" id="10530729at2759"/>
<dbReference type="AlphaFoldDB" id="A0A8T0DTA9"/>
<organism evidence="1 2">
    <name type="scientific">Paragonimus westermani</name>
    <dbReference type="NCBI Taxonomy" id="34504"/>
    <lineage>
        <taxon>Eukaryota</taxon>
        <taxon>Metazoa</taxon>
        <taxon>Spiralia</taxon>
        <taxon>Lophotrochozoa</taxon>
        <taxon>Platyhelminthes</taxon>
        <taxon>Trematoda</taxon>
        <taxon>Digenea</taxon>
        <taxon>Plagiorchiida</taxon>
        <taxon>Troglotremata</taxon>
        <taxon>Troglotrematidae</taxon>
        <taxon>Paragonimus</taxon>
    </lineage>
</organism>
<reference evidence="1 2" key="1">
    <citation type="submission" date="2019-07" db="EMBL/GenBank/DDBJ databases">
        <title>Annotation for the trematode Paragonimus westermani.</title>
        <authorList>
            <person name="Choi Y.-J."/>
        </authorList>
    </citation>
    <scope>NUCLEOTIDE SEQUENCE [LARGE SCALE GENOMIC DNA]</scope>
    <source>
        <strain evidence="1">180907_Pwestermani</strain>
    </source>
</reference>
<name>A0A8T0DTA9_9TREM</name>